<dbReference type="EMBL" id="CACRTV010000066">
    <property type="protein sequence ID" value="VYU57744.1"/>
    <property type="molecule type" value="Genomic_DNA"/>
</dbReference>
<dbReference type="RefSeq" id="WP_153246633.1">
    <property type="nucleotide sequence ID" value="NZ_CABHIH010000002.1"/>
</dbReference>
<dbReference type="GeneID" id="42777983"/>
<dbReference type="AlphaFoldDB" id="A0A6N3G039"/>
<proteinExistence type="predicted"/>
<name>A0A6N3G039_9CLOT</name>
<gene>
    <name evidence="1" type="ORF">CPLFYP93_02809</name>
</gene>
<sequence length="50" mass="5782">MAVRDYREMYISTILKLGRGEIQEGNEISRPYLAKLTLEELKLLAEKLQG</sequence>
<organism evidence="1">
    <name type="scientific">Clostridium paraputrificum</name>
    <dbReference type="NCBI Taxonomy" id="29363"/>
    <lineage>
        <taxon>Bacteria</taxon>
        <taxon>Bacillati</taxon>
        <taxon>Bacillota</taxon>
        <taxon>Clostridia</taxon>
        <taxon>Eubacteriales</taxon>
        <taxon>Clostridiaceae</taxon>
        <taxon>Clostridium</taxon>
    </lineage>
</organism>
<evidence type="ECO:0000313" key="1">
    <source>
        <dbReference type="EMBL" id="VYU57744.1"/>
    </source>
</evidence>
<protein>
    <submittedName>
        <fullName evidence="1">Uncharacterized protein</fullName>
    </submittedName>
</protein>
<reference evidence="1" key="1">
    <citation type="submission" date="2019-11" db="EMBL/GenBank/DDBJ databases">
        <authorList>
            <person name="Feng L."/>
        </authorList>
    </citation>
    <scope>NUCLEOTIDE SEQUENCE</scope>
    <source>
        <strain evidence="1">CParaputrificumLFYP93</strain>
    </source>
</reference>
<accession>A0A6N3G039</accession>